<feature type="domain" description="Putative DNA-binding" evidence="1">
    <location>
        <begin position="6"/>
        <end position="94"/>
    </location>
</feature>
<accession>A0AA86MZ34</accession>
<proteinExistence type="predicted"/>
<dbReference type="InterPro" id="IPR044922">
    <property type="entry name" value="DUF2063_N_sf"/>
</dbReference>
<dbReference type="Proteomes" id="UP001179121">
    <property type="component" value="Chromosome"/>
</dbReference>
<evidence type="ECO:0000259" key="1">
    <source>
        <dbReference type="Pfam" id="PF09836"/>
    </source>
</evidence>
<gene>
    <name evidence="2" type="ORF">DNFV4_02157</name>
</gene>
<evidence type="ECO:0000313" key="2">
    <source>
        <dbReference type="EMBL" id="CAI4031738.1"/>
    </source>
</evidence>
<protein>
    <recommendedName>
        <fullName evidence="1">Putative DNA-binding domain-containing protein</fullName>
    </recommendedName>
</protein>
<dbReference type="EMBL" id="OX365700">
    <property type="protein sequence ID" value="CAI4031738.1"/>
    <property type="molecule type" value="Genomic_DNA"/>
</dbReference>
<reference evidence="2" key="1">
    <citation type="submission" date="2022-10" db="EMBL/GenBank/DDBJ databases">
        <authorList>
            <person name="Koch H."/>
        </authorList>
    </citation>
    <scope>NUCLEOTIDE SEQUENCE</scope>
    <source>
        <strain evidence="2">DNF</strain>
    </source>
</reference>
<sequence length="258" mass="28827">MLRLHEIQQAFAKGMIEGQYAVVAEAIVPGGSALRNVALYRRLIRTNYTQVLSVTFPILRRFVGPRYFNLLARGYVKRYPSMSGDLFSYGRHLPVLLLELQVPCLLVELARLEWTCHEVYQGADSLPLPHAQLDAIASADPSRVTFRLNATVRLLRCSLPVHRVWLALQPDAPTDIAVDLPLPEEDTGILVTRAEGRIHVAALADLDYRLLEAMLDRKTVAEVEHLATETDPEFDFTRFMASIIDLNVLAGVSVEAPS</sequence>
<dbReference type="KEGG" id="nti:DNFV4_02157"/>
<dbReference type="Gene3D" id="1.10.150.690">
    <property type="entry name" value="DUF2063"/>
    <property type="match status" value="1"/>
</dbReference>
<keyword evidence="3" id="KW-1185">Reference proteome</keyword>
<dbReference type="InterPro" id="IPR018640">
    <property type="entry name" value="DUF2063"/>
</dbReference>
<dbReference type="RefSeq" id="WP_213041727.1">
    <property type="nucleotide sequence ID" value="NZ_OX365700.1"/>
</dbReference>
<dbReference type="AlphaFoldDB" id="A0AA86MZ34"/>
<evidence type="ECO:0000313" key="3">
    <source>
        <dbReference type="Proteomes" id="UP001179121"/>
    </source>
</evidence>
<name>A0AA86MZ34_9BACT</name>
<organism evidence="2 3">
    <name type="scientific">Nitrospira tepida</name>
    <dbReference type="NCBI Taxonomy" id="2973512"/>
    <lineage>
        <taxon>Bacteria</taxon>
        <taxon>Pseudomonadati</taxon>
        <taxon>Nitrospirota</taxon>
        <taxon>Nitrospiria</taxon>
        <taxon>Nitrospirales</taxon>
        <taxon>Nitrospiraceae</taxon>
        <taxon>Nitrospira</taxon>
    </lineage>
</organism>
<dbReference type="Pfam" id="PF09836">
    <property type="entry name" value="DUF2063"/>
    <property type="match status" value="1"/>
</dbReference>